<feature type="compositionally biased region" description="Low complexity" evidence="1">
    <location>
        <begin position="1"/>
        <end position="20"/>
    </location>
</feature>
<organism evidence="2 3">
    <name type="scientific">Arboricoccus pini</name>
    <dbReference type="NCBI Taxonomy" id="1963835"/>
    <lineage>
        <taxon>Bacteria</taxon>
        <taxon>Pseudomonadati</taxon>
        <taxon>Pseudomonadota</taxon>
        <taxon>Alphaproteobacteria</taxon>
        <taxon>Geminicoccales</taxon>
        <taxon>Geminicoccaceae</taxon>
        <taxon>Arboricoccus</taxon>
    </lineage>
</organism>
<evidence type="ECO:0000256" key="1">
    <source>
        <dbReference type="SAM" id="MobiDB-lite"/>
    </source>
</evidence>
<keyword evidence="3" id="KW-1185">Reference proteome</keyword>
<dbReference type="Proteomes" id="UP000197065">
    <property type="component" value="Unassembled WGS sequence"/>
</dbReference>
<protein>
    <submittedName>
        <fullName evidence="2">Uncharacterized protein</fullName>
    </submittedName>
</protein>
<accession>A0A212RL92</accession>
<proteinExistence type="predicted"/>
<reference evidence="2 3" key="1">
    <citation type="submission" date="2017-06" db="EMBL/GenBank/DDBJ databases">
        <authorList>
            <person name="Kim H.J."/>
            <person name="Triplett B.A."/>
        </authorList>
    </citation>
    <scope>NUCLEOTIDE SEQUENCE [LARGE SCALE GENOMIC DNA]</scope>
    <source>
        <strain evidence="2 3">B29T1</strain>
    </source>
</reference>
<sequence>MSTIGRSSATSAAGTFATRRQQQHDLGSDGGIILGGAHQQSFPRRHRRRLQGLRSGRLPCDTSGTNAGRLFFDKNGKEIATATHFADLDNTVHLATRNFHLIE</sequence>
<evidence type="ECO:0000313" key="2">
    <source>
        <dbReference type="EMBL" id="SNB73211.1"/>
    </source>
</evidence>
<dbReference type="EMBL" id="FYEH01000010">
    <property type="protein sequence ID" value="SNB73211.1"/>
    <property type="molecule type" value="Genomic_DNA"/>
</dbReference>
<evidence type="ECO:0000313" key="3">
    <source>
        <dbReference type="Proteomes" id="UP000197065"/>
    </source>
</evidence>
<dbReference type="AlphaFoldDB" id="A0A212RL92"/>
<name>A0A212RL92_9PROT</name>
<gene>
    <name evidence="2" type="ORF">SAMN07250955_11084</name>
</gene>
<feature type="region of interest" description="Disordered" evidence="1">
    <location>
        <begin position="1"/>
        <end position="59"/>
    </location>
</feature>